<dbReference type="RefSeq" id="WP_133586130.1">
    <property type="nucleotide sequence ID" value="NZ_SNYV01000017.1"/>
</dbReference>
<organism evidence="2 3">
    <name type="scientific">Sphingobacterium yanglingense</name>
    <dbReference type="NCBI Taxonomy" id="1437280"/>
    <lineage>
        <taxon>Bacteria</taxon>
        <taxon>Pseudomonadati</taxon>
        <taxon>Bacteroidota</taxon>
        <taxon>Sphingobacteriia</taxon>
        <taxon>Sphingobacteriales</taxon>
        <taxon>Sphingobacteriaceae</taxon>
        <taxon>Sphingobacterium</taxon>
    </lineage>
</organism>
<dbReference type="OrthoDB" id="1488789at2"/>
<dbReference type="Proteomes" id="UP000295292">
    <property type="component" value="Unassembled WGS sequence"/>
</dbReference>
<dbReference type="Pfam" id="PF18911">
    <property type="entry name" value="PKD_4"/>
    <property type="match status" value="1"/>
</dbReference>
<protein>
    <submittedName>
        <fullName evidence="2">PKD repeat protein</fullName>
    </submittedName>
</protein>
<reference evidence="2 3" key="1">
    <citation type="submission" date="2019-03" db="EMBL/GenBank/DDBJ databases">
        <title>Genomic Encyclopedia of Archaeal and Bacterial Type Strains, Phase II (KMG-II): from individual species to whole genera.</title>
        <authorList>
            <person name="Goeker M."/>
        </authorList>
    </citation>
    <scope>NUCLEOTIDE SEQUENCE [LARGE SCALE GENOMIC DNA]</scope>
    <source>
        <strain evidence="2 3">DSM 28353</strain>
    </source>
</reference>
<gene>
    <name evidence="2" type="ORF">CLV99_3972</name>
</gene>
<accession>A0A4R6WDF0</accession>
<keyword evidence="3" id="KW-1185">Reference proteome</keyword>
<proteinExistence type="predicted"/>
<dbReference type="EMBL" id="SNYV01000017">
    <property type="protein sequence ID" value="TDQ75367.1"/>
    <property type="molecule type" value="Genomic_DNA"/>
</dbReference>
<feature type="domain" description="PKD" evidence="1">
    <location>
        <begin position="151"/>
        <end position="209"/>
    </location>
</feature>
<dbReference type="InterPro" id="IPR015943">
    <property type="entry name" value="WD40/YVTN_repeat-like_dom_sf"/>
</dbReference>
<dbReference type="AlphaFoldDB" id="A0A4R6WDF0"/>
<evidence type="ECO:0000259" key="1">
    <source>
        <dbReference type="PROSITE" id="PS50093"/>
    </source>
</evidence>
<dbReference type="InterPro" id="IPR022409">
    <property type="entry name" value="PKD/Chitinase_dom"/>
</dbReference>
<dbReference type="InterPro" id="IPR035986">
    <property type="entry name" value="PKD_dom_sf"/>
</dbReference>
<dbReference type="InterPro" id="IPR013783">
    <property type="entry name" value="Ig-like_fold"/>
</dbReference>
<name>A0A4R6WDF0_9SPHI</name>
<dbReference type="SUPFAM" id="SSF101898">
    <property type="entry name" value="NHL repeat"/>
    <property type="match status" value="1"/>
</dbReference>
<dbReference type="PROSITE" id="PS50093">
    <property type="entry name" value="PKD"/>
    <property type="match status" value="1"/>
</dbReference>
<comment type="caution">
    <text evidence="2">The sequence shown here is derived from an EMBL/GenBank/DDBJ whole genome shotgun (WGS) entry which is preliminary data.</text>
</comment>
<evidence type="ECO:0000313" key="3">
    <source>
        <dbReference type="Proteomes" id="UP000295292"/>
    </source>
</evidence>
<sequence length="545" mass="59460">MKGFKLFYLLIIGVFLAGCAKNEILGIGQQGDYIANFDFPTVKVYAPGKVGITNRSKNANKFLWDFSGAKRITSQGDTINYEPSEKMVPDSAYYELPGEYTVKLITWQDGQQKEISKKIVVEKQQPLIVVPENIGVYLEVVFAAKVFQYPGQTVTYNWDFGSGITSTDANPKVTFTQEGPRLVKLTINDGKETLTTEALVNVQGELARTLYFTDAFTRNIYKIKLTSQTVSSVETLNIATGYNPYGLTVQGNKVYLSSTGLGITFSSGVAATADGILKSFNIDGTGETVISKPVPNAAIIDYRMDPWKNTVDKNGNIWWTTRNYGAFVLNASGSELPYPTNENQFKIRVTATHAGEGVATYFASDIKEVGDEMWISYAGTTGKGIYKFKHDGTYIGKFTTAIQSHAIRSFVVDKINGHIYFATNRADAGRTEGIYRADLDGSNIVAIDNSSSMLIGAGGFSNQGAAGEYTYVMGLDLAVDDNGQGYLYYGYRAFTDISGNANPVALGSSAANSGIKRYKLGSNQPAEFLLKGYAPYGIAIDQIKR</sequence>
<dbReference type="SMART" id="SM00089">
    <property type="entry name" value="PKD"/>
    <property type="match status" value="1"/>
</dbReference>
<dbReference type="InterPro" id="IPR000601">
    <property type="entry name" value="PKD_dom"/>
</dbReference>
<dbReference type="CDD" id="cd00146">
    <property type="entry name" value="PKD"/>
    <property type="match status" value="1"/>
</dbReference>
<dbReference type="Gene3D" id="2.60.40.10">
    <property type="entry name" value="Immunoglobulins"/>
    <property type="match status" value="2"/>
</dbReference>
<evidence type="ECO:0000313" key="2">
    <source>
        <dbReference type="EMBL" id="TDQ75367.1"/>
    </source>
</evidence>
<dbReference type="SUPFAM" id="SSF49299">
    <property type="entry name" value="PKD domain"/>
    <property type="match status" value="1"/>
</dbReference>
<dbReference type="PROSITE" id="PS51257">
    <property type="entry name" value="PROKAR_LIPOPROTEIN"/>
    <property type="match status" value="1"/>
</dbReference>
<dbReference type="Gene3D" id="2.130.10.10">
    <property type="entry name" value="YVTN repeat-like/Quinoprotein amine dehydrogenase"/>
    <property type="match status" value="1"/>
</dbReference>